<dbReference type="Pfam" id="PF07963">
    <property type="entry name" value="N_methyl"/>
    <property type="match status" value="1"/>
</dbReference>
<name>A0A7Y3XA86_9GAMM</name>
<dbReference type="NCBIfam" id="TIGR02523">
    <property type="entry name" value="type_IV_pilV"/>
    <property type="match status" value="1"/>
</dbReference>
<feature type="domain" description="Type IV pilin Tt1218-like" evidence="2">
    <location>
        <begin position="36"/>
        <end position="80"/>
    </location>
</feature>
<evidence type="ECO:0000313" key="3">
    <source>
        <dbReference type="EMBL" id="NOG31079.1"/>
    </source>
</evidence>
<keyword evidence="1" id="KW-1133">Transmembrane helix</keyword>
<sequence length="143" mass="15216">MTSWRQAHSHDQAGFSLIEALIALVVLSVGLLGVAALQTQALLQSRDAYLTSQATSLVQDMADRIRANPDAISDYAHTAGSSPPSGSSLADNDVKDWLADLTTTLPQGQANIVINGREADITVTWQEAEGDTNRSTNIVTEIP</sequence>
<organism evidence="3 4">
    <name type="scientific">Vreelandella azerica</name>
    <dbReference type="NCBI Taxonomy" id="2732867"/>
    <lineage>
        <taxon>Bacteria</taxon>
        <taxon>Pseudomonadati</taxon>
        <taxon>Pseudomonadota</taxon>
        <taxon>Gammaproteobacteria</taxon>
        <taxon>Oceanospirillales</taxon>
        <taxon>Halomonadaceae</taxon>
        <taxon>Vreelandella</taxon>
    </lineage>
</organism>
<gene>
    <name evidence="3" type="primary">pilV</name>
    <name evidence="3" type="ORF">HLB35_03655</name>
</gene>
<feature type="transmembrane region" description="Helical" evidence="1">
    <location>
        <begin position="12"/>
        <end position="37"/>
    </location>
</feature>
<evidence type="ECO:0000313" key="4">
    <source>
        <dbReference type="Proteomes" id="UP000588806"/>
    </source>
</evidence>
<reference evidence="3 4" key="1">
    <citation type="submission" date="2020-05" db="EMBL/GenBank/DDBJ databases">
        <authorList>
            <person name="Ruan W."/>
            <person name="Jeon C.O."/>
            <person name="Chun B.H."/>
        </authorList>
    </citation>
    <scope>NUCLEOTIDE SEQUENCE [LARGE SCALE GENOMIC DNA]</scope>
    <source>
        <strain evidence="3 4">TBZ9</strain>
    </source>
</reference>
<comment type="caution">
    <text evidence="3">The sequence shown here is derived from an EMBL/GenBank/DDBJ whole genome shotgun (WGS) entry which is preliminary data.</text>
</comment>
<dbReference type="InterPro" id="IPR013362">
    <property type="entry name" value="Pilus_4_PilV"/>
</dbReference>
<evidence type="ECO:0000256" key="1">
    <source>
        <dbReference type="SAM" id="Phobius"/>
    </source>
</evidence>
<dbReference type="InterPro" id="IPR054402">
    <property type="entry name" value="Tt1218-like_dom"/>
</dbReference>
<dbReference type="Pfam" id="PF22150">
    <property type="entry name" value="Tt1218-like"/>
    <property type="match status" value="1"/>
</dbReference>
<dbReference type="Proteomes" id="UP000588806">
    <property type="component" value="Unassembled WGS sequence"/>
</dbReference>
<dbReference type="AlphaFoldDB" id="A0A7Y3XA86"/>
<dbReference type="InterPro" id="IPR012902">
    <property type="entry name" value="N_methyl_site"/>
</dbReference>
<reference evidence="3 4" key="2">
    <citation type="submission" date="2020-06" db="EMBL/GenBank/DDBJ databases">
        <title>Halomonas songnenensis sp. nov., a moderately halophilic bacterium isolated from saline and alkaline soils.</title>
        <authorList>
            <person name="Jiang J."/>
            <person name="Pan Y."/>
        </authorList>
    </citation>
    <scope>NUCLEOTIDE SEQUENCE [LARGE SCALE GENOMIC DNA]</scope>
    <source>
        <strain evidence="3 4">TBZ9</strain>
    </source>
</reference>
<keyword evidence="1" id="KW-0812">Transmembrane</keyword>
<proteinExistence type="predicted"/>
<dbReference type="PROSITE" id="PS00409">
    <property type="entry name" value="PROKAR_NTER_METHYL"/>
    <property type="match status" value="1"/>
</dbReference>
<dbReference type="NCBIfam" id="TIGR02532">
    <property type="entry name" value="IV_pilin_GFxxxE"/>
    <property type="match status" value="1"/>
</dbReference>
<dbReference type="EMBL" id="JABFHI010000001">
    <property type="protein sequence ID" value="NOG31079.1"/>
    <property type="molecule type" value="Genomic_DNA"/>
</dbReference>
<accession>A0A7Y3XA86</accession>
<dbReference type="RefSeq" id="WP_171701510.1">
    <property type="nucleotide sequence ID" value="NZ_JABFHI010000001.1"/>
</dbReference>
<evidence type="ECO:0000259" key="2">
    <source>
        <dbReference type="Pfam" id="PF22150"/>
    </source>
</evidence>
<protein>
    <submittedName>
        <fullName evidence="3">Type IV pilus modification protein PilV</fullName>
    </submittedName>
</protein>
<keyword evidence="1" id="KW-0472">Membrane</keyword>
<keyword evidence="4" id="KW-1185">Reference proteome</keyword>